<feature type="compositionally biased region" description="Pro residues" evidence="4">
    <location>
        <begin position="895"/>
        <end position="910"/>
    </location>
</feature>
<proteinExistence type="predicted"/>
<dbReference type="InterPro" id="IPR036772">
    <property type="entry name" value="SRCR-like_dom_sf"/>
</dbReference>
<feature type="domain" description="SRCR" evidence="5">
    <location>
        <begin position="535"/>
        <end position="679"/>
    </location>
</feature>
<dbReference type="PANTHER" id="PTHR19331">
    <property type="entry name" value="SCAVENGER RECEPTOR DOMAIN-CONTAINING"/>
    <property type="match status" value="1"/>
</dbReference>
<keyword evidence="3" id="KW-1015">Disulfide bond</keyword>
<reference evidence="6 7" key="1">
    <citation type="journal article" date="2017" name="Mol. Biol. Evol.">
        <title>The 4-celled Tetrabaena socialis nuclear genome reveals the essential components for genetic control of cell number at the origin of multicellularity in the volvocine lineage.</title>
        <authorList>
            <person name="Featherston J."/>
            <person name="Arakaki Y."/>
            <person name="Hanschen E.R."/>
            <person name="Ferris P.J."/>
            <person name="Michod R.E."/>
            <person name="Olson B.J.S.C."/>
            <person name="Nozaki H."/>
            <person name="Durand P.M."/>
        </authorList>
    </citation>
    <scope>NUCLEOTIDE SEQUENCE [LARGE SCALE GENOMIC DNA]</scope>
    <source>
        <strain evidence="6 7">NIES-571</strain>
    </source>
</reference>
<feature type="compositionally biased region" description="Pro residues" evidence="4">
    <location>
        <begin position="337"/>
        <end position="346"/>
    </location>
</feature>
<evidence type="ECO:0000256" key="3">
    <source>
        <dbReference type="ARBA" id="ARBA00023157"/>
    </source>
</evidence>
<gene>
    <name evidence="6" type="ORF">TSOC_010988</name>
</gene>
<dbReference type="OrthoDB" id="547695at2759"/>
<accession>A0A2J7ZRY3</accession>
<feature type="region of interest" description="Disordered" evidence="4">
    <location>
        <begin position="311"/>
        <end position="349"/>
    </location>
</feature>
<keyword evidence="2" id="KW-0677">Repeat</keyword>
<dbReference type="Gene3D" id="3.10.250.10">
    <property type="entry name" value="SRCR-like domain"/>
    <property type="match status" value="2"/>
</dbReference>
<dbReference type="EMBL" id="PGGS01000565">
    <property type="protein sequence ID" value="PNH02990.1"/>
    <property type="molecule type" value="Genomic_DNA"/>
</dbReference>
<keyword evidence="1" id="KW-0732">Signal</keyword>
<evidence type="ECO:0000256" key="2">
    <source>
        <dbReference type="ARBA" id="ARBA00022737"/>
    </source>
</evidence>
<dbReference type="InterPro" id="IPR001190">
    <property type="entry name" value="SRCR"/>
</dbReference>
<evidence type="ECO:0000256" key="4">
    <source>
        <dbReference type="SAM" id="MobiDB-lite"/>
    </source>
</evidence>
<evidence type="ECO:0000313" key="6">
    <source>
        <dbReference type="EMBL" id="PNH02990.1"/>
    </source>
</evidence>
<protein>
    <recommendedName>
        <fullName evidence="5">SRCR domain-containing protein</fullName>
    </recommendedName>
</protein>
<comment type="caution">
    <text evidence="6">The sequence shown here is derived from an EMBL/GenBank/DDBJ whole genome shotgun (WGS) entry which is preliminary data.</text>
</comment>
<feature type="region of interest" description="Disordered" evidence="4">
    <location>
        <begin position="393"/>
        <end position="414"/>
    </location>
</feature>
<dbReference type="PROSITE" id="PS50287">
    <property type="entry name" value="SRCR_2"/>
    <property type="match status" value="2"/>
</dbReference>
<dbReference type="SMART" id="SM00202">
    <property type="entry name" value="SR"/>
    <property type="match status" value="2"/>
</dbReference>
<evidence type="ECO:0000256" key="1">
    <source>
        <dbReference type="ARBA" id="ARBA00022729"/>
    </source>
</evidence>
<feature type="region of interest" description="Disordered" evidence="4">
    <location>
        <begin position="866"/>
        <end position="910"/>
    </location>
</feature>
<organism evidence="6 7">
    <name type="scientific">Tetrabaena socialis</name>
    <dbReference type="NCBI Taxonomy" id="47790"/>
    <lineage>
        <taxon>Eukaryota</taxon>
        <taxon>Viridiplantae</taxon>
        <taxon>Chlorophyta</taxon>
        <taxon>core chlorophytes</taxon>
        <taxon>Chlorophyceae</taxon>
        <taxon>CS clade</taxon>
        <taxon>Chlamydomonadales</taxon>
        <taxon>Tetrabaenaceae</taxon>
        <taxon>Tetrabaena</taxon>
    </lineage>
</organism>
<keyword evidence="7" id="KW-1185">Reference proteome</keyword>
<dbReference type="PANTHER" id="PTHR19331:SF487">
    <property type="entry name" value="SOLUBLE SCAVENGER RECEPTOR CYSTEINE-RICH DOMAIN-CONTAINING PROTEIN SSC5D"/>
    <property type="match status" value="1"/>
</dbReference>
<name>A0A2J7ZRY3_9CHLO</name>
<feature type="domain" description="SRCR" evidence="5">
    <location>
        <begin position="1"/>
        <end position="113"/>
    </location>
</feature>
<sequence length="910" mass="93444">MFSQILRRGVWGAVCSAGWDDADASVACAQLGFPAGAAAPDIRFPTANARNRWSTIHLYDVQCQAGPDAANATNANATSGVDVAAAAVRLEDCPSAANGTTCFFADLAAVRCYADAATAPGRPPPAPPPPPVEVDECTTCVTVTLDASLGRSRPLYPAGACDLLGPVVTALLEASNEQLLQAAAARGWAAELALAPPLTRPFSCAAAPGGGGVRVCGAVADGATFAAFVTFVADINLLGTNDLRELWTSAVQGPGLIYDISDALFFLEQDYDYGRAGSRAANPVISFTTCGPDGAQLATWYDTDVVGDTHVRVPLLSPPPTEPGSSRGEERGDEGPPDAPGLPPSLPHGTLRLVHGPVRGHAGVVQLSHCGYLGTLAMSGVSYMELTRTDPVPRRGLAQPPGDRVGIGGGTDSFKGLQTRFPNKTVDAMRAAAVCTQMGFMYSRAKRGSQRFGVGTGLVFDAAPVCYWGTFDCVSSATCLPAQGQVYPGACRALDVQLSVEDHDLDLSVECWDTPADLQPPPYSPQPGDLPAGSLRLMSYSSEAERWTAAGNTSLGAEGFVQILRRGVWGAVCSAGWDDADASIACAQLGFPAGVAAPDIRFPAAQARNRWSTIHLYDVQCQAGTDAANALTTAATAGGANATTGIDAAAAAAVRLEDCPSAANGTTCFFADLAAVRCYTNAASAPGRPPPAPPPVPPAEVDECTTCVTVTLDEASLGRSRPLYPAGACDLLAPVVTTLLEASNEQLLQEATTGGRAAELALAPPLTRPFSCAAAPGGGGLRVCGAVADGAAFAAFVAYADTKLRMLWLSAVQGPGLLYDPRSLTEQDYDYGEAGEAGPAISFSTCAPSPNGAQLAAWVETNSPGDNHVRVALLSPPPSEPGSSRGEERGDEGPPDAPGLPPRPGADPKG</sequence>
<dbReference type="Proteomes" id="UP000236333">
    <property type="component" value="Unassembled WGS sequence"/>
</dbReference>
<dbReference type="SUPFAM" id="SSF56487">
    <property type="entry name" value="SRCR-like"/>
    <property type="match status" value="2"/>
</dbReference>
<dbReference type="Pfam" id="PF00530">
    <property type="entry name" value="SRCR"/>
    <property type="match status" value="2"/>
</dbReference>
<dbReference type="GO" id="GO:0016020">
    <property type="term" value="C:membrane"/>
    <property type="evidence" value="ECO:0007669"/>
    <property type="project" value="InterPro"/>
</dbReference>
<dbReference type="AlphaFoldDB" id="A0A2J7ZRY3"/>
<evidence type="ECO:0000259" key="5">
    <source>
        <dbReference type="PROSITE" id="PS50287"/>
    </source>
</evidence>
<evidence type="ECO:0000313" key="7">
    <source>
        <dbReference type="Proteomes" id="UP000236333"/>
    </source>
</evidence>